<organism evidence="3 4">
    <name type="scientific">Sinanaerobacter chloroacetimidivorans</name>
    <dbReference type="NCBI Taxonomy" id="2818044"/>
    <lineage>
        <taxon>Bacteria</taxon>
        <taxon>Bacillati</taxon>
        <taxon>Bacillota</taxon>
        <taxon>Clostridia</taxon>
        <taxon>Peptostreptococcales</taxon>
        <taxon>Anaerovoracaceae</taxon>
        <taxon>Sinanaerobacter</taxon>
    </lineage>
</organism>
<keyword evidence="4" id="KW-1185">Reference proteome</keyword>
<dbReference type="EMBL" id="JAGSND010000004">
    <property type="protein sequence ID" value="MBR0597702.1"/>
    <property type="molecule type" value="Genomic_DNA"/>
</dbReference>
<keyword evidence="1" id="KW-0472">Membrane</keyword>
<evidence type="ECO:0000256" key="1">
    <source>
        <dbReference type="SAM" id="Phobius"/>
    </source>
</evidence>
<evidence type="ECO:0000259" key="2">
    <source>
        <dbReference type="Pfam" id="PF09648"/>
    </source>
</evidence>
<sequence>MDWTKAKNILIVALLVTNLVLVLTYAFRDNSFSSTDEDVLKDTIELLESKNIYIETTIPSKHSRMPVLSVEYDKINQDLVDKQLEQQKALPKGERSDDNIVEMTKDFLERCGMLTENVTFESVERRGEQITVAYKNYFNDIAIEENYIIFSVYEGKIDQVQRFWVNPIETGKTKKEIIPAVDALIKFMSENEEDAKVYVEDISLVYWLDSESFDAESPVSDTAFPAWKITYNQGKIKYVMAYEQ</sequence>
<reference evidence="3" key="2">
    <citation type="submission" date="2021-04" db="EMBL/GenBank/DDBJ databases">
        <authorList>
            <person name="Liu J."/>
        </authorList>
    </citation>
    <scope>NUCLEOTIDE SEQUENCE</scope>
    <source>
        <strain evidence="3">BAD-6</strain>
    </source>
</reference>
<dbReference type="GO" id="GO:0016020">
    <property type="term" value="C:membrane"/>
    <property type="evidence" value="ECO:0007669"/>
    <property type="project" value="InterPro"/>
</dbReference>
<feature type="domain" description="Regulatory protein YycH-like" evidence="2">
    <location>
        <begin position="43"/>
        <end position="242"/>
    </location>
</feature>
<protein>
    <submittedName>
        <fullName evidence="3">Two-component system regulatory protein YycI</fullName>
    </submittedName>
</protein>
<keyword evidence="1" id="KW-1133">Transmembrane helix</keyword>
<reference evidence="3" key="1">
    <citation type="submission" date="2021-04" db="EMBL/GenBank/DDBJ databases">
        <title>Sinoanaerobacter chloroacetimidivorans sp. nov., an obligate anaerobic bacterium isolated from anaerobic sludge.</title>
        <authorList>
            <person name="Bao Y."/>
        </authorList>
    </citation>
    <scope>NUCLEOTIDE SEQUENCE</scope>
    <source>
        <strain evidence="3">BAD-6</strain>
    </source>
</reference>
<evidence type="ECO:0000313" key="4">
    <source>
        <dbReference type="Proteomes" id="UP000675664"/>
    </source>
</evidence>
<accession>A0A8J7VYY5</accession>
<comment type="caution">
    <text evidence="3">The sequence shown here is derived from an EMBL/GenBank/DDBJ whole genome shotgun (WGS) entry which is preliminary data.</text>
</comment>
<evidence type="ECO:0000313" key="3">
    <source>
        <dbReference type="EMBL" id="MBR0597702.1"/>
    </source>
</evidence>
<dbReference type="AlphaFoldDB" id="A0A8J7VYY5"/>
<dbReference type="InterPro" id="IPR018604">
    <property type="entry name" value="YycI-like"/>
</dbReference>
<dbReference type="RefSeq" id="WP_227017835.1">
    <property type="nucleotide sequence ID" value="NZ_JAGSND010000004.1"/>
</dbReference>
<keyword evidence="1" id="KW-0812">Transmembrane</keyword>
<proteinExistence type="predicted"/>
<dbReference type="Proteomes" id="UP000675664">
    <property type="component" value="Unassembled WGS sequence"/>
</dbReference>
<dbReference type="Pfam" id="PF09648">
    <property type="entry name" value="YycI"/>
    <property type="match status" value="1"/>
</dbReference>
<name>A0A8J7VYY5_9FIRM</name>
<feature type="transmembrane region" description="Helical" evidence="1">
    <location>
        <begin position="9"/>
        <end position="27"/>
    </location>
</feature>
<gene>
    <name evidence="3" type="ORF">KCX82_07455</name>
</gene>